<dbReference type="Gramene" id="rna-AYBTSS11_LOCUS2146">
    <property type="protein sequence ID" value="CAJ1859935.1"/>
    <property type="gene ID" value="gene-AYBTSS11_LOCUS2146"/>
</dbReference>
<dbReference type="InterPro" id="IPR011009">
    <property type="entry name" value="Kinase-like_dom_sf"/>
</dbReference>
<proteinExistence type="predicted"/>
<name>A0AA86RSG4_9FABA</name>
<dbReference type="InterPro" id="IPR000719">
    <property type="entry name" value="Prot_kinase_dom"/>
</dbReference>
<dbReference type="PROSITE" id="PS50011">
    <property type="entry name" value="PROTEIN_KINASE_DOM"/>
    <property type="match status" value="1"/>
</dbReference>
<dbReference type="Gene3D" id="1.10.510.10">
    <property type="entry name" value="Transferase(Phosphotransferase) domain 1"/>
    <property type="match status" value="1"/>
</dbReference>
<protein>
    <recommendedName>
        <fullName evidence="1">Protein kinase domain-containing protein</fullName>
    </recommendedName>
</protein>
<evidence type="ECO:0000259" key="1">
    <source>
        <dbReference type="PROSITE" id="PS50011"/>
    </source>
</evidence>
<organism evidence="2 3">
    <name type="scientific">Sphenostylis stenocarpa</name>
    <dbReference type="NCBI Taxonomy" id="92480"/>
    <lineage>
        <taxon>Eukaryota</taxon>
        <taxon>Viridiplantae</taxon>
        <taxon>Streptophyta</taxon>
        <taxon>Embryophyta</taxon>
        <taxon>Tracheophyta</taxon>
        <taxon>Spermatophyta</taxon>
        <taxon>Magnoliopsida</taxon>
        <taxon>eudicotyledons</taxon>
        <taxon>Gunneridae</taxon>
        <taxon>Pentapetalae</taxon>
        <taxon>rosids</taxon>
        <taxon>fabids</taxon>
        <taxon>Fabales</taxon>
        <taxon>Fabaceae</taxon>
        <taxon>Papilionoideae</taxon>
        <taxon>50 kb inversion clade</taxon>
        <taxon>NPAAA clade</taxon>
        <taxon>indigoferoid/millettioid clade</taxon>
        <taxon>Phaseoleae</taxon>
        <taxon>Sphenostylis</taxon>
    </lineage>
</organism>
<accession>A0AA86RSG4</accession>
<gene>
    <name evidence="2" type="ORF">AYBTSS11_LOCUS2146</name>
</gene>
<dbReference type="GO" id="GO:0005524">
    <property type="term" value="F:ATP binding"/>
    <property type="evidence" value="ECO:0007669"/>
    <property type="project" value="InterPro"/>
</dbReference>
<dbReference type="AlphaFoldDB" id="A0AA86RSG4"/>
<keyword evidence="3" id="KW-1185">Reference proteome</keyword>
<dbReference type="EMBL" id="OY731398">
    <property type="protein sequence ID" value="CAJ1859935.1"/>
    <property type="molecule type" value="Genomic_DNA"/>
</dbReference>
<evidence type="ECO:0000313" key="3">
    <source>
        <dbReference type="Proteomes" id="UP001189624"/>
    </source>
</evidence>
<dbReference type="Proteomes" id="UP001189624">
    <property type="component" value="Chromosome 1"/>
</dbReference>
<dbReference type="Gene3D" id="3.30.200.20">
    <property type="entry name" value="Phosphorylase Kinase, domain 1"/>
    <property type="match status" value="1"/>
</dbReference>
<feature type="domain" description="Protein kinase" evidence="1">
    <location>
        <begin position="198"/>
        <end position="443"/>
    </location>
</feature>
<dbReference type="SUPFAM" id="SSF56112">
    <property type="entry name" value="Protein kinase-like (PK-like)"/>
    <property type="match status" value="1"/>
</dbReference>
<evidence type="ECO:0000313" key="2">
    <source>
        <dbReference type="EMBL" id="CAJ1859935.1"/>
    </source>
</evidence>
<dbReference type="PANTHER" id="PTHR46146">
    <property type="entry name" value="SERINE/THREONINE-PROTEIN KINASE-LIKE PROTEIN CCR4"/>
    <property type="match status" value="1"/>
</dbReference>
<dbReference type="InterPro" id="IPR001245">
    <property type="entry name" value="Ser-Thr/Tyr_kinase_cat_dom"/>
</dbReference>
<reference evidence="2" key="1">
    <citation type="submission" date="2023-10" db="EMBL/GenBank/DDBJ databases">
        <authorList>
            <person name="Domelevo Entfellner J.-B."/>
        </authorList>
    </citation>
    <scope>NUCLEOTIDE SEQUENCE</scope>
</reference>
<dbReference type="GO" id="GO:0004672">
    <property type="term" value="F:protein kinase activity"/>
    <property type="evidence" value="ECO:0007669"/>
    <property type="project" value="InterPro"/>
</dbReference>
<dbReference type="PANTHER" id="PTHR46146:SF14">
    <property type="entry name" value="SERINE_THREONINE-KINASE CCR4-LIKE PROTEIN"/>
    <property type="match status" value="1"/>
</dbReference>
<sequence length="470" mass="50449">MANSGASRVHSFASILEYAIKSMGGDLGALPRRGFALAVEDAWNSMGGDLGALPVHAFASIVENAISSISGDLGISHSPVHSFASIVENAISSISGDLGTSRSPNHGFASTVENAINSITGDLGTSHSPVHDFASILENAISSITGDSGISHSPVHGFAPTVENAIRSIAGDSEISHSPVHGFQVFTLVELAAATNNFSVDNMIGGGSFSVVYRGKLVDGSEVAIERDEMWSCRTHMQSFLSVWWRTSDLTFLSGLRPKNMVGLVGLCEEKDERLLVYEFTKNGSLYNHLHCNGSNALNSWKMRIKIALDASRGIEYLHKYGVPSTIHGDIRSSKILLDADWTAKVCNFGKAAGTIGYIDPEYLTRHVLTEKSDVYGFGVVLLELLTGKRPICGEDGGTRSHVITFAEPAILAGDFVKILDPRVGKPRVNEAKAVQLMAYTAISCVNVKGFRPTIADVVVNLERAFGYFW</sequence>
<dbReference type="Pfam" id="PF07714">
    <property type="entry name" value="PK_Tyr_Ser-Thr"/>
    <property type="match status" value="1"/>
</dbReference>